<keyword evidence="2" id="KW-1185">Reference proteome</keyword>
<dbReference type="Proteomes" id="UP000839052">
    <property type="component" value="Chromosome"/>
</dbReference>
<reference evidence="1 2" key="1">
    <citation type="submission" date="2021-10" db="EMBL/GenBank/DDBJ databases">
        <authorList>
            <person name="Koch H."/>
        </authorList>
    </citation>
    <scope>NUCLEOTIDE SEQUENCE [LARGE SCALE GENOMIC DNA]</scope>
    <source>
        <strain evidence="1">6680</strain>
    </source>
</reference>
<sequence>MDTLKLRRQNNEIKVSIADFYIIFISRLRP</sequence>
<name>A0ABM8YZS5_9PROT</name>
<evidence type="ECO:0000313" key="2">
    <source>
        <dbReference type="Proteomes" id="UP000839052"/>
    </source>
</evidence>
<organism evidence="1 2">
    <name type="scientific">Candidatus Nitrotoga arctica</name>
    <dbReference type="NCBI Taxonomy" id="453162"/>
    <lineage>
        <taxon>Bacteria</taxon>
        <taxon>Pseudomonadati</taxon>
        <taxon>Pseudomonadota</taxon>
        <taxon>Betaproteobacteria</taxon>
        <taxon>Nitrosomonadales</taxon>
        <taxon>Gallionellaceae</taxon>
        <taxon>Candidatus Nitrotoga</taxon>
    </lineage>
</organism>
<evidence type="ECO:0000313" key="1">
    <source>
        <dbReference type="EMBL" id="CAG9933022.1"/>
    </source>
</evidence>
<proteinExistence type="predicted"/>
<accession>A0ABM8YZS5</accession>
<protein>
    <submittedName>
        <fullName evidence="1">Uncharacterized protein</fullName>
    </submittedName>
</protein>
<dbReference type="EMBL" id="OU912926">
    <property type="protein sequence ID" value="CAG9933022.1"/>
    <property type="molecule type" value="Genomic_DNA"/>
</dbReference>
<gene>
    <name evidence="1" type="ORF">NTG6680_1769</name>
</gene>